<name>A0A182QZB5_9DIPT</name>
<feature type="compositionally biased region" description="Acidic residues" evidence="11">
    <location>
        <begin position="184"/>
        <end position="209"/>
    </location>
</feature>
<dbReference type="STRING" id="69004.A0A182QZB5"/>
<feature type="domain" description="Nuclear receptor" evidence="12">
    <location>
        <begin position="289"/>
        <end position="340"/>
    </location>
</feature>
<keyword evidence="8" id="KW-0804">Transcription</keyword>
<evidence type="ECO:0000313" key="14">
    <source>
        <dbReference type="Proteomes" id="UP000075886"/>
    </source>
</evidence>
<dbReference type="GO" id="GO:0005634">
    <property type="term" value="C:nucleus"/>
    <property type="evidence" value="ECO:0007669"/>
    <property type="project" value="UniProtKB-SubCell"/>
</dbReference>
<dbReference type="GO" id="GO:0008270">
    <property type="term" value="F:zinc ion binding"/>
    <property type="evidence" value="ECO:0007669"/>
    <property type="project" value="UniProtKB-KW"/>
</dbReference>
<evidence type="ECO:0000256" key="9">
    <source>
        <dbReference type="ARBA" id="ARBA00023170"/>
    </source>
</evidence>
<keyword evidence="7" id="KW-0238">DNA-binding</keyword>
<reference evidence="13" key="2">
    <citation type="submission" date="2020-05" db="UniProtKB">
        <authorList>
            <consortium name="EnsemblMetazoa"/>
        </authorList>
    </citation>
    <scope>IDENTIFICATION</scope>
    <source>
        <strain evidence="13">FAR1</strain>
    </source>
</reference>
<dbReference type="PROSITE" id="PS51030">
    <property type="entry name" value="NUCLEAR_REC_DBD_2"/>
    <property type="match status" value="1"/>
</dbReference>
<evidence type="ECO:0000256" key="11">
    <source>
        <dbReference type="SAM" id="MobiDB-lite"/>
    </source>
</evidence>
<organism evidence="13 14">
    <name type="scientific">Anopheles farauti</name>
    <dbReference type="NCBI Taxonomy" id="69004"/>
    <lineage>
        <taxon>Eukaryota</taxon>
        <taxon>Metazoa</taxon>
        <taxon>Ecdysozoa</taxon>
        <taxon>Arthropoda</taxon>
        <taxon>Hexapoda</taxon>
        <taxon>Insecta</taxon>
        <taxon>Pterygota</taxon>
        <taxon>Neoptera</taxon>
        <taxon>Endopterygota</taxon>
        <taxon>Diptera</taxon>
        <taxon>Nematocera</taxon>
        <taxon>Culicoidea</taxon>
        <taxon>Culicidae</taxon>
        <taxon>Anophelinae</taxon>
        <taxon>Anopheles</taxon>
    </lineage>
</organism>
<dbReference type="AlphaFoldDB" id="A0A182QZB5"/>
<evidence type="ECO:0000256" key="5">
    <source>
        <dbReference type="ARBA" id="ARBA00022833"/>
    </source>
</evidence>
<dbReference type="EnsemblMetazoa" id="AFAF019879-RA">
    <property type="protein sequence ID" value="AFAF019879-PA"/>
    <property type="gene ID" value="AFAF019879"/>
</dbReference>
<dbReference type="VEuPathDB" id="VectorBase:AFAF019879"/>
<comment type="subcellular location">
    <subcellularLocation>
        <location evidence="1">Nucleus</location>
    </subcellularLocation>
</comment>
<keyword evidence="6" id="KW-0805">Transcription regulation</keyword>
<dbReference type="GO" id="GO:0000122">
    <property type="term" value="P:negative regulation of transcription by RNA polymerase II"/>
    <property type="evidence" value="ECO:0007669"/>
    <property type="project" value="TreeGrafter"/>
</dbReference>
<evidence type="ECO:0000259" key="12">
    <source>
        <dbReference type="PROSITE" id="PS51030"/>
    </source>
</evidence>
<keyword evidence="10" id="KW-0539">Nucleus</keyword>
<feature type="compositionally biased region" description="Low complexity" evidence="11">
    <location>
        <begin position="217"/>
        <end position="262"/>
    </location>
</feature>
<keyword evidence="3" id="KW-0479">Metal-binding</keyword>
<feature type="compositionally biased region" description="Polar residues" evidence="11">
    <location>
        <begin position="28"/>
        <end position="39"/>
    </location>
</feature>
<feature type="compositionally biased region" description="Basic and acidic residues" evidence="11">
    <location>
        <begin position="168"/>
        <end position="183"/>
    </location>
</feature>
<evidence type="ECO:0000256" key="4">
    <source>
        <dbReference type="ARBA" id="ARBA00022771"/>
    </source>
</evidence>
<evidence type="ECO:0000256" key="8">
    <source>
        <dbReference type="ARBA" id="ARBA00023163"/>
    </source>
</evidence>
<protein>
    <recommendedName>
        <fullName evidence="12">Nuclear receptor domain-containing protein</fullName>
    </recommendedName>
</protein>
<reference evidence="14" key="1">
    <citation type="submission" date="2014-01" db="EMBL/GenBank/DDBJ databases">
        <title>The Genome Sequence of Anopheles farauti FAR1 (V2).</title>
        <authorList>
            <consortium name="The Broad Institute Genomics Platform"/>
            <person name="Neafsey D.E."/>
            <person name="Besansky N."/>
            <person name="Howell P."/>
            <person name="Walton C."/>
            <person name="Young S.K."/>
            <person name="Zeng Q."/>
            <person name="Gargeya S."/>
            <person name="Fitzgerald M."/>
            <person name="Haas B."/>
            <person name="Abouelleil A."/>
            <person name="Allen A.W."/>
            <person name="Alvarado L."/>
            <person name="Arachchi H.M."/>
            <person name="Berlin A.M."/>
            <person name="Chapman S.B."/>
            <person name="Gainer-Dewar J."/>
            <person name="Goldberg J."/>
            <person name="Griggs A."/>
            <person name="Gujja S."/>
            <person name="Hansen M."/>
            <person name="Howarth C."/>
            <person name="Imamovic A."/>
            <person name="Ireland A."/>
            <person name="Larimer J."/>
            <person name="McCowan C."/>
            <person name="Murphy C."/>
            <person name="Pearson M."/>
            <person name="Poon T.W."/>
            <person name="Priest M."/>
            <person name="Roberts A."/>
            <person name="Saif S."/>
            <person name="Shea T."/>
            <person name="Sisk P."/>
            <person name="Sykes S."/>
            <person name="Wortman J."/>
            <person name="Nusbaum C."/>
            <person name="Birren B."/>
        </authorList>
    </citation>
    <scope>NUCLEOTIDE SEQUENCE [LARGE SCALE GENOMIC DNA]</scope>
    <source>
        <strain evidence="14">FAR1</strain>
    </source>
</reference>
<evidence type="ECO:0000256" key="7">
    <source>
        <dbReference type="ARBA" id="ARBA00023125"/>
    </source>
</evidence>
<accession>A0A182QZB5</accession>
<evidence type="ECO:0000313" key="13">
    <source>
        <dbReference type="EnsemblMetazoa" id="AFAF019879-PA"/>
    </source>
</evidence>
<keyword evidence="9" id="KW-0675">Receptor</keyword>
<feature type="region of interest" description="Disordered" evidence="11">
    <location>
        <begin position="168"/>
        <end position="262"/>
    </location>
</feature>
<dbReference type="SUPFAM" id="SSF57716">
    <property type="entry name" value="Glucocorticoid receptor-like (DNA-binding domain)"/>
    <property type="match status" value="1"/>
</dbReference>
<dbReference type="GO" id="GO:0009755">
    <property type="term" value="P:hormone-mediated signaling pathway"/>
    <property type="evidence" value="ECO:0007669"/>
    <property type="project" value="TreeGrafter"/>
</dbReference>
<sequence length="373" mass="40549">MGCSAVQQQQQHSGSTTPIQGQQQQQQTTMAPSAGSNTIVIVRQVVAAQPPQPPPPPPPPSSLPQQQPNLKQSHSALVKILESAPLSGSKPAGPTPTATSAAPVLTPKIDFCPWKKTTIAKEWLRAGVKQPGEEAAPASVVVLAPRLEEQQQQQQQQQERVVICAIETKQREDIEVKGTHQDEQMEEDEAIEAGCEDDEGEEEDEEEERGQEKARNSCSSNSSSSGNSSCRSRESSLSSAASPEPHSSGDESSSSSSSSSRSSSCTCSSDHLINDLCQQFEENLCEDHGFFRRSIQQKIQYRPCTKNQQCSILRINRNRCQYCRLKKCIAVGMSRDDSYSLELVLLLAAAYVAHLRSKSANDKKEDGDGCAVV</sequence>
<proteinExistence type="inferred from homology"/>
<dbReference type="Proteomes" id="UP000075886">
    <property type="component" value="Unassembled WGS sequence"/>
</dbReference>
<dbReference type="GO" id="GO:0000978">
    <property type="term" value="F:RNA polymerase II cis-regulatory region sequence-specific DNA binding"/>
    <property type="evidence" value="ECO:0007669"/>
    <property type="project" value="TreeGrafter"/>
</dbReference>
<keyword evidence="4" id="KW-0863">Zinc-finger</keyword>
<keyword evidence="5" id="KW-0862">Zinc</keyword>
<comment type="similarity">
    <text evidence="2">Belongs to the nuclear hormone receptor family. NR1 subfamily.</text>
</comment>
<dbReference type="GO" id="GO:0030154">
    <property type="term" value="P:cell differentiation"/>
    <property type="evidence" value="ECO:0007669"/>
    <property type="project" value="TreeGrafter"/>
</dbReference>
<dbReference type="InterPro" id="IPR013088">
    <property type="entry name" value="Znf_NHR/GATA"/>
</dbReference>
<dbReference type="SMART" id="SM00399">
    <property type="entry name" value="ZnF_C4"/>
    <property type="match status" value="1"/>
</dbReference>
<keyword evidence="14" id="KW-1185">Reference proteome</keyword>
<dbReference type="EMBL" id="AXCN02001825">
    <property type="status" value="NOT_ANNOTATED_CDS"/>
    <property type="molecule type" value="Genomic_DNA"/>
</dbReference>
<dbReference type="PANTHER" id="PTHR24082:SF473">
    <property type="entry name" value="ECDYSONE-INDUCED PROTEIN 75B, ISOFORM B"/>
    <property type="match status" value="1"/>
</dbReference>
<dbReference type="Gene3D" id="3.30.50.10">
    <property type="entry name" value="Erythroid Transcription Factor GATA-1, subunit A"/>
    <property type="match status" value="1"/>
</dbReference>
<dbReference type="GO" id="GO:0045944">
    <property type="term" value="P:positive regulation of transcription by RNA polymerase II"/>
    <property type="evidence" value="ECO:0007669"/>
    <property type="project" value="TreeGrafter"/>
</dbReference>
<evidence type="ECO:0000256" key="3">
    <source>
        <dbReference type="ARBA" id="ARBA00022723"/>
    </source>
</evidence>
<feature type="compositionally biased region" description="Pro residues" evidence="11">
    <location>
        <begin position="50"/>
        <end position="62"/>
    </location>
</feature>
<dbReference type="Pfam" id="PF00105">
    <property type="entry name" value="zf-C4"/>
    <property type="match status" value="1"/>
</dbReference>
<feature type="region of interest" description="Disordered" evidence="11">
    <location>
        <begin position="1"/>
        <end position="103"/>
    </location>
</feature>
<feature type="compositionally biased region" description="Low complexity" evidence="11">
    <location>
        <begin position="91"/>
        <end position="103"/>
    </location>
</feature>
<evidence type="ECO:0000256" key="2">
    <source>
        <dbReference type="ARBA" id="ARBA00008092"/>
    </source>
</evidence>
<evidence type="ECO:0000256" key="10">
    <source>
        <dbReference type="ARBA" id="ARBA00023242"/>
    </source>
</evidence>
<dbReference type="PANTHER" id="PTHR24082">
    <property type="entry name" value="NUCLEAR HORMONE RECEPTOR"/>
    <property type="match status" value="1"/>
</dbReference>
<feature type="compositionally biased region" description="Polar residues" evidence="11">
    <location>
        <begin position="1"/>
        <end position="19"/>
    </location>
</feature>
<evidence type="ECO:0000256" key="6">
    <source>
        <dbReference type="ARBA" id="ARBA00023015"/>
    </source>
</evidence>
<dbReference type="GO" id="GO:0004879">
    <property type="term" value="F:nuclear receptor activity"/>
    <property type="evidence" value="ECO:0007669"/>
    <property type="project" value="TreeGrafter"/>
</dbReference>
<dbReference type="InterPro" id="IPR050234">
    <property type="entry name" value="Nuclear_hormone_rcpt_NR1"/>
</dbReference>
<dbReference type="InterPro" id="IPR001628">
    <property type="entry name" value="Znf_hrmn_rcpt"/>
</dbReference>
<evidence type="ECO:0000256" key="1">
    <source>
        <dbReference type="ARBA" id="ARBA00004123"/>
    </source>
</evidence>